<dbReference type="AlphaFoldDB" id="A0AAV0P570"/>
<accession>A0AAV0P570</accession>
<keyword evidence="3" id="KW-1185">Reference proteome</keyword>
<evidence type="ECO:0000256" key="1">
    <source>
        <dbReference type="SAM" id="Phobius"/>
    </source>
</evidence>
<dbReference type="PANTHER" id="PTHR31721">
    <property type="entry name" value="OS06G0710300 PROTEIN"/>
    <property type="match status" value="1"/>
</dbReference>
<reference evidence="2" key="1">
    <citation type="submission" date="2022-08" db="EMBL/GenBank/DDBJ databases">
        <authorList>
            <person name="Gutierrez-Valencia J."/>
        </authorList>
    </citation>
    <scope>NUCLEOTIDE SEQUENCE</scope>
</reference>
<feature type="transmembrane region" description="Helical" evidence="1">
    <location>
        <begin position="278"/>
        <end position="297"/>
    </location>
</feature>
<dbReference type="Pfam" id="PF03350">
    <property type="entry name" value="UPF0114"/>
    <property type="match status" value="1"/>
</dbReference>
<dbReference type="Proteomes" id="UP001154282">
    <property type="component" value="Unassembled WGS sequence"/>
</dbReference>
<keyword evidence="1" id="KW-1133">Transmembrane helix</keyword>
<sequence length="307" mass="33195">MSTTRLLQASSKAGPLHHLSAPSTSYSFSVRFSGNGDTKDRIPIGNFDCSQRRLDSTVAARAIGASSSADQTSQTSTSSAQITAAPLTDIDLASLVNKLKMVGLSNPPPTATADVNRKQGKFHIQMAIERAIFDCRFFTLLAVAGSLLGSVLCFMEGCFLVAESYSHYFHTLSTNLDQGHMMKLLIEAIDMFLVGTAMLVFGVGLHAMFVGSKDSQHDKQTWLPHSNSFGIFHLKYLPAWVETRSVSQAKSKIGHAVMMILQVGLLEKFKNVPLVTSFDLACFAAAVLVSSASTFLLSKLYTGADDR</sequence>
<dbReference type="PANTHER" id="PTHR31721:SF3">
    <property type="entry name" value="EXPRESSED PROTEIN"/>
    <property type="match status" value="1"/>
</dbReference>
<gene>
    <name evidence="2" type="ORF">LITE_LOCUS36618</name>
</gene>
<evidence type="ECO:0000313" key="2">
    <source>
        <dbReference type="EMBL" id="CAI0465471.1"/>
    </source>
</evidence>
<evidence type="ECO:0000313" key="3">
    <source>
        <dbReference type="Proteomes" id="UP001154282"/>
    </source>
</evidence>
<organism evidence="2 3">
    <name type="scientific">Linum tenue</name>
    <dbReference type="NCBI Taxonomy" id="586396"/>
    <lineage>
        <taxon>Eukaryota</taxon>
        <taxon>Viridiplantae</taxon>
        <taxon>Streptophyta</taxon>
        <taxon>Embryophyta</taxon>
        <taxon>Tracheophyta</taxon>
        <taxon>Spermatophyta</taxon>
        <taxon>Magnoliopsida</taxon>
        <taxon>eudicotyledons</taxon>
        <taxon>Gunneridae</taxon>
        <taxon>Pentapetalae</taxon>
        <taxon>rosids</taxon>
        <taxon>fabids</taxon>
        <taxon>Malpighiales</taxon>
        <taxon>Linaceae</taxon>
        <taxon>Linum</taxon>
    </lineage>
</organism>
<dbReference type="InterPro" id="IPR005134">
    <property type="entry name" value="UPF0114"/>
</dbReference>
<keyword evidence="1" id="KW-0472">Membrane</keyword>
<protein>
    <submittedName>
        <fullName evidence="2">Uncharacterized protein</fullName>
    </submittedName>
</protein>
<feature type="transmembrane region" description="Helical" evidence="1">
    <location>
        <begin position="191"/>
        <end position="210"/>
    </location>
</feature>
<feature type="transmembrane region" description="Helical" evidence="1">
    <location>
        <begin position="137"/>
        <end position="162"/>
    </location>
</feature>
<name>A0AAV0P570_9ROSI</name>
<proteinExistence type="predicted"/>
<keyword evidence="1" id="KW-0812">Transmembrane</keyword>
<comment type="caution">
    <text evidence="2">The sequence shown here is derived from an EMBL/GenBank/DDBJ whole genome shotgun (WGS) entry which is preliminary data.</text>
</comment>
<dbReference type="EMBL" id="CAMGYJ010000008">
    <property type="protein sequence ID" value="CAI0465471.1"/>
    <property type="molecule type" value="Genomic_DNA"/>
</dbReference>